<dbReference type="EMBL" id="DRTM01000086">
    <property type="protein sequence ID" value="HHE75718.1"/>
    <property type="molecule type" value="Genomic_DNA"/>
</dbReference>
<proteinExistence type="predicted"/>
<organism evidence="1">
    <name type="scientific">Candidatus Aciduliprofundum boonei</name>
    <dbReference type="NCBI Taxonomy" id="379547"/>
    <lineage>
        <taxon>Archaea</taxon>
        <taxon>Methanobacteriati</taxon>
        <taxon>Thermoplasmatota</taxon>
        <taxon>DHVE2 group</taxon>
        <taxon>Candidatus Aciduliprofundum</taxon>
    </lineage>
</organism>
<gene>
    <name evidence="1" type="ORF">ENL31_01145</name>
</gene>
<sequence length="52" mass="5917">MDRPQEATSRGAGLIASVALGVYKNFEEIKSSVPIKKVFEPQKNREIYDELY</sequence>
<evidence type="ECO:0008006" key="2">
    <source>
        <dbReference type="Google" id="ProtNLM"/>
    </source>
</evidence>
<dbReference type="InterPro" id="IPR043129">
    <property type="entry name" value="ATPase_NBD"/>
</dbReference>
<dbReference type="Proteomes" id="UP000886130">
    <property type="component" value="Unassembled WGS sequence"/>
</dbReference>
<reference evidence="1" key="1">
    <citation type="journal article" date="2020" name="mSystems">
        <title>Genome- and Community-Level Interaction Insights into Carbon Utilization and Element Cycling Functions of Hydrothermarchaeota in Hydrothermal Sediment.</title>
        <authorList>
            <person name="Zhou Z."/>
            <person name="Liu Y."/>
            <person name="Xu W."/>
            <person name="Pan J."/>
            <person name="Luo Z.H."/>
            <person name="Li M."/>
        </authorList>
    </citation>
    <scope>NUCLEOTIDE SEQUENCE [LARGE SCALE GENOMIC DNA]</scope>
    <source>
        <strain evidence="1">HyVt-85</strain>
    </source>
</reference>
<protein>
    <recommendedName>
        <fullName evidence="2">Carbohydrate kinase FGGY C-terminal domain-containing protein</fullName>
    </recommendedName>
</protein>
<evidence type="ECO:0000313" key="1">
    <source>
        <dbReference type="EMBL" id="HHE75718.1"/>
    </source>
</evidence>
<dbReference type="AlphaFoldDB" id="A0A7J3TAW4"/>
<dbReference type="SUPFAM" id="SSF53067">
    <property type="entry name" value="Actin-like ATPase domain"/>
    <property type="match status" value="1"/>
</dbReference>
<accession>A0A7J3TAW4</accession>
<name>A0A7J3TAW4_9ARCH</name>
<comment type="caution">
    <text evidence="1">The sequence shown here is derived from an EMBL/GenBank/DDBJ whole genome shotgun (WGS) entry which is preliminary data.</text>
</comment>
<dbReference type="Gene3D" id="3.30.420.40">
    <property type="match status" value="1"/>
</dbReference>
<feature type="non-terminal residue" evidence="1">
    <location>
        <position position="52"/>
    </location>
</feature>